<sequence length="76" mass="8728">MIVYDGHPRLKGRHHSVTPRSVVRHLFSIPNDTVCNNSLLMRVPAPLPFAAAVINLVVTMRYYLTTFLSYFRDRGK</sequence>
<organism evidence="2 3">
    <name type="scientific">Oedothorax gibbosus</name>
    <dbReference type="NCBI Taxonomy" id="931172"/>
    <lineage>
        <taxon>Eukaryota</taxon>
        <taxon>Metazoa</taxon>
        <taxon>Ecdysozoa</taxon>
        <taxon>Arthropoda</taxon>
        <taxon>Chelicerata</taxon>
        <taxon>Arachnida</taxon>
        <taxon>Araneae</taxon>
        <taxon>Araneomorphae</taxon>
        <taxon>Entelegynae</taxon>
        <taxon>Araneoidea</taxon>
        <taxon>Linyphiidae</taxon>
        <taxon>Erigoninae</taxon>
        <taxon>Oedothorax</taxon>
    </lineage>
</organism>
<keyword evidence="1" id="KW-0812">Transmembrane</keyword>
<gene>
    <name evidence="2" type="ORF">JTE90_027330</name>
</gene>
<reference evidence="2 3" key="1">
    <citation type="journal article" date="2022" name="Nat. Ecol. Evol.">
        <title>A masculinizing supergene underlies an exaggerated male reproductive morph in a spider.</title>
        <authorList>
            <person name="Hendrickx F."/>
            <person name="De Corte Z."/>
            <person name="Sonet G."/>
            <person name="Van Belleghem S.M."/>
            <person name="Kostlbacher S."/>
            <person name="Vangestel C."/>
        </authorList>
    </citation>
    <scope>NUCLEOTIDE SEQUENCE [LARGE SCALE GENOMIC DNA]</scope>
    <source>
        <strain evidence="2">W744_W776</strain>
    </source>
</reference>
<protein>
    <submittedName>
        <fullName evidence="2">Uncharacterized protein</fullName>
    </submittedName>
</protein>
<evidence type="ECO:0000313" key="3">
    <source>
        <dbReference type="Proteomes" id="UP000827092"/>
    </source>
</evidence>
<keyword evidence="3" id="KW-1185">Reference proteome</keyword>
<keyword evidence="1" id="KW-0472">Membrane</keyword>
<feature type="transmembrane region" description="Helical" evidence="1">
    <location>
        <begin position="49"/>
        <end position="71"/>
    </location>
</feature>
<name>A0AAV6VZG9_9ARAC</name>
<dbReference type="Proteomes" id="UP000827092">
    <property type="component" value="Unassembled WGS sequence"/>
</dbReference>
<proteinExistence type="predicted"/>
<comment type="caution">
    <text evidence="2">The sequence shown here is derived from an EMBL/GenBank/DDBJ whole genome shotgun (WGS) entry which is preliminary data.</text>
</comment>
<evidence type="ECO:0000313" key="2">
    <source>
        <dbReference type="EMBL" id="KAG8201850.1"/>
    </source>
</evidence>
<evidence type="ECO:0000256" key="1">
    <source>
        <dbReference type="SAM" id="Phobius"/>
    </source>
</evidence>
<accession>A0AAV6VZG9</accession>
<dbReference type="AlphaFoldDB" id="A0AAV6VZG9"/>
<keyword evidence="1" id="KW-1133">Transmembrane helix</keyword>
<dbReference type="EMBL" id="JAFNEN010000002">
    <property type="protein sequence ID" value="KAG8201850.1"/>
    <property type="molecule type" value="Genomic_DNA"/>
</dbReference>